<proteinExistence type="predicted"/>
<sequence>MKTLLLLLPVFLVGCTTVSKTYGPDGKEAYELACSGTVQDWGDCQKKAGELCGTRGIIFSVSMGAGAVFTANPQSAFGSTTIYRNMMIACK</sequence>
<name>A0A248KHY0_9ENTR</name>
<evidence type="ECO:0000313" key="1">
    <source>
        <dbReference type="EMBL" id="ASG63197.1"/>
    </source>
</evidence>
<dbReference type="AlphaFoldDB" id="A0A248KHY0"/>
<accession>A0A248KHY0</accession>
<organism evidence="1 2">
    <name type="scientific">Kluyvera genomosp. 3</name>
    <dbReference type="NCBI Taxonomy" id="2774055"/>
    <lineage>
        <taxon>Bacteria</taxon>
        <taxon>Pseudomonadati</taxon>
        <taxon>Pseudomonadota</taxon>
        <taxon>Gammaproteobacteria</taxon>
        <taxon>Enterobacterales</taxon>
        <taxon>Enterobacteriaceae</taxon>
        <taxon>Kluyvera</taxon>
    </lineage>
</organism>
<protein>
    <recommendedName>
        <fullName evidence="3">Lipoprotein</fullName>
    </recommendedName>
</protein>
<dbReference type="PROSITE" id="PS51257">
    <property type="entry name" value="PROKAR_LIPOPROTEIN"/>
    <property type="match status" value="1"/>
</dbReference>
<reference evidence="1 2" key="1">
    <citation type="submission" date="2017-06" db="EMBL/GenBank/DDBJ databases">
        <title>Origin of plasmid-mediated fosfomycin resistance gene fosA3.</title>
        <authorList>
            <person name="Ito R."/>
            <person name="Pacey M.P."/>
            <person name="Doi Y."/>
        </authorList>
    </citation>
    <scope>NUCLEOTIDE SEQUENCE [LARGE SCALE GENOMIC DNA]</scope>
    <source>
        <strain evidence="1 2">YDC799</strain>
    </source>
</reference>
<dbReference type="Proteomes" id="UP000197098">
    <property type="component" value="Chromosome"/>
</dbReference>
<gene>
    <name evidence="1" type="ORF">CEW81_09435</name>
</gene>
<evidence type="ECO:0008006" key="3">
    <source>
        <dbReference type="Google" id="ProtNLM"/>
    </source>
</evidence>
<evidence type="ECO:0000313" key="2">
    <source>
        <dbReference type="Proteomes" id="UP000197098"/>
    </source>
</evidence>
<dbReference type="EMBL" id="CP022114">
    <property type="protein sequence ID" value="ASG63197.1"/>
    <property type="molecule type" value="Genomic_DNA"/>
</dbReference>